<proteinExistence type="predicted"/>
<evidence type="ECO:0000313" key="3">
    <source>
        <dbReference type="Proteomes" id="UP000182888"/>
    </source>
</evidence>
<dbReference type="Proteomes" id="UP000182888">
    <property type="component" value="Unassembled WGS sequence"/>
</dbReference>
<evidence type="ECO:0000256" key="1">
    <source>
        <dbReference type="SAM" id="MobiDB-lite"/>
    </source>
</evidence>
<organism evidence="2 3">
    <name type="scientific">Mesorhizobium plurifarium</name>
    <dbReference type="NCBI Taxonomy" id="69974"/>
    <lineage>
        <taxon>Bacteria</taxon>
        <taxon>Pseudomonadati</taxon>
        <taxon>Pseudomonadota</taxon>
        <taxon>Alphaproteobacteria</taxon>
        <taxon>Hyphomicrobiales</taxon>
        <taxon>Phyllobacteriaceae</taxon>
        <taxon>Mesorhizobium</taxon>
    </lineage>
</organism>
<protein>
    <submittedName>
        <fullName evidence="2">Uncharacterized protein</fullName>
    </submittedName>
</protein>
<evidence type="ECO:0000313" key="2">
    <source>
        <dbReference type="EMBL" id="CDX50370.1"/>
    </source>
</evidence>
<reference evidence="3" key="1">
    <citation type="submission" date="2014-08" db="EMBL/GenBank/DDBJ databases">
        <authorList>
            <person name="Edwards T."/>
        </authorList>
    </citation>
    <scope>NUCLEOTIDE SEQUENCE [LARGE SCALE GENOMIC DNA]</scope>
</reference>
<gene>
    <name evidence="2" type="ORF">MPL1032_110082</name>
</gene>
<dbReference type="EMBL" id="CCND01000003">
    <property type="protein sequence ID" value="CDX50370.1"/>
    <property type="molecule type" value="Genomic_DNA"/>
</dbReference>
<feature type="region of interest" description="Disordered" evidence="1">
    <location>
        <begin position="338"/>
        <end position="358"/>
    </location>
</feature>
<accession>A0A0K2VPZ7</accession>
<dbReference type="AlphaFoldDB" id="A0A0K2VPZ7"/>
<sequence>MPQPAQMCTAQPAFGVASGRFDVFAPAMLRSEAEHVARLAVRKQRLIFAKLGLDRYVRIEALQQLRRRQVGRGIVVGRVEHLIAQAILLDGPQGDLAEIARVDVAPRDSLAEAGIGEPFREQRIFVRLDDVADAQRIDVGAAAQREGPRRLLVDDLRQRVGVHRVDIIILVERKMRRIARFVGEDKAVGGLAGSDDHLAYAELHRRLDEVVGAHRVDAEHLVVRGDHDARDRREMHHGVDRLRPQRRVELVQAHIARQRVEHLPAVGDVGDQRAHLRIVERLGVDVEHLTAMFDQILNDMPAGLAAAAGEHDPLRHFTLHKAQELCVLSDNMAFRNRPPPAIRGNLLDNRPPRGRPSP</sequence>
<name>A0A0K2VPZ7_MESPL</name>